<accession>A0A8J5HHS7</accession>
<dbReference type="InterPro" id="IPR046960">
    <property type="entry name" value="PPR_At4g14850-like_plant"/>
</dbReference>
<protein>
    <submittedName>
        <fullName evidence="2">Uncharacterized protein</fullName>
    </submittedName>
</protein>
<sequence length="223" mass="24351">MPEQTSRPTVWCSDHPLLPNLGNFKLDPVFISLLEKELLAERTRQLVIPLGEATSSHAASPSETVVPEAQPTEPLLMSEGSSEEEPLKTRHKRSMDICAGHAVKAHQPNLYANFGQLHRALLIFANVCCYSSVVAWKSVIAHISHSCRLLEALCLFPHLHASAAPAPNSHTFSSILPACIDADADGFDSEVHALVLRNSIAVAVYVASALTDMYPKCDCVWDF</sequence>
<proteinExistence type="predicted"/>
<evidence type="ECO:0000313" key="3">
    <source>
        <dbReference type="Proteomes" id="UP000734854"/>
    </source>
</evidence>
<gene>
    <name evidence="2" type="ORF">ZIOFF_014727</name>
</gene>
<dbReference type="GO" id="GO:0009451">
    <property type="term" value="P:RNA modification"/>
    <property type="evidence" value="ECO:0007669"/>
    <property type="project" value="InterPro"/>
</dbReference>
<dbReference type="Proteomes" id="UP000734854">
    <property type="component" value="Unassembled WGS sequence"/>
</dbReference>
<comment type="caution">
    <text evidence="2">The sequence shown here is derived from an EMBL/GenBank/DDBJ whole genome shotgun (WGS) entry which is preliminary data.</text>
</comment>
<dbReference type="PANTHER" id="PTHR47926">
    <property type="entry name" value="PENTATRICOPEPTIDE REPEAT-CONTAINING PROTEIN"/>
    <property type="match status" value="1"/>
</dbReference>
<reference evidence="2 3" key="1">
    <citation type="submission" date="2020-08" db="EMBL/GenBank/DDBJ databases">
        <title>Plant Genome Project.</title>
        <authorList>
            <person name="Zhang R.-G."/>
        </authorList>
    </citation>
    <scope>NUCLEOTIDE SEQUENCE [LARGE SCALE GENOMIC DNA]</scope>
    <source>
        <tissue evidence="2">Rhizome</tissue>
    </source>
</reference>
<organism evidence="2 3">
    <name type="scientific">Zingiber officinale</name>
    <name type="common">Ginger</name>
    <name type="synonym">Amomum zingiber</name>
    <dbReference type="NCBI Taxonomy" id="94328"/>
    <lineage>
        <taxon>Eukaryota</taxon>
        <taxon>Viridiplantae</taxon>
        <taxon>Streptophyta</taxon>
        <taxon>Embryophyta</taxon>
        <taxon>Tracheophyta</taxon>
        <taxon>Spermatophyta</taxon>
        <taxon>Magnoliopsida</taxon>
        <taxon>Liliopsida</taxon>
        <taxon>Zingiberales</taxon>
        <taxon>Zingiberaceae</taxon>
        <taxon>Zingiber</taxon>
    </lineage>
</organism>
<feature type="region of interest" description="Disordered" evidence="1">
    <location>
        <begin position="58"/>
        <end position="87"/>
    </location>
</feature>
<name>A0A8J5HHS7_ZINOF</name>
<evidence type="ECO:0000313" key="2">
    <source>
        <dbReference type="EMBL" id="KAG6524787.1"/>
    </source>
</evidence>
<dbReference type="EMBL" id="JACMSC010000004">
    <property type="protein sequence ID" value="KAG6524787.1"/>
    <property type="molecule type" value="Genomic_DNA"/>
</dbReference>
<dbReference type="PANTHER" id="PTHR47926:SF347">
    <property type="entry name" value="PENTATRICOPEPTIDE REPEAT-CONTAINING PROTEIN"/>
    <property type="match status" value="1"/>
</dbReference>
<keyword evidence="3" id="KW-1185">Reference proteome</keyword>
<evidence type="ECO:0000256" key="1">
    <source>
        <dbReference type="SAM" id="MobiDB-lite"/>
    </source>
</evidence>
<dbReference type="AlphaFoldDB" id="A0A8J5HHS7"/>
<dbReference type="GO" id="GO:0003723">
    <property type="term" value="F:RNA binding"/>
    <property type="evidence" value="ECO:0007669"/>
    <property type="project" value="InterPro"/>
</dbReference>